<dbReference type="Gene3D" id="3.30.470.20">
    <property type="entry name" value="ATP-grasp fold, B domain"/>
    <property type="match status" value="1"/>
</dbReference>
<name>A0ABU5IGI6_9BURK</name>
<dbReference type="Proteomes" id="UP001293718">
    <property type="component" value="Unassembled WGS sequence"/>
</dbReference>
<keyword evidence="1" id="KW-0067">ATP-binding</keyword>
<protein>
    <submittedName>
        <fullName evidence="3">ATP-grasp domain-containing protein</fullName>
    </submittedName>
</protein>
<dbReference type="PROSITE" id="PS50975">
    <property type="entry name" value="ATP_GRASP"/>
    <property type="match status" value="1"/>
</dbReference>
<dbReference type="PIRSF" id="PIRSF016817">
    <property type="entry name" value="UCP016817_carboligase"/>
    <property type="match status" value="1"/>
</dbReference>
<dbReference type="InterPro" id="IPR011761">
    <property type="entry name" value="ATP-grasp"/>
</dbReference>
<feature type="domain" description="ATP-grasp" evidence="2">
    <location>
        <begin position="226"/>
        <end position="309"/>
    </location>
</feature>
<evidence type="ECO:0000256" key="1">
    <source>
        <dbReference type="PROSITE-ProRule" id="PRU00409"/>
    </source>
</evidence>
<dbReference type="EMBL" id="JAXOJX010000027">
    <property type="protein sequence ID" value="MDZ5458247.1"/>
    <property type="molecule type" value="Genomic_DNA"/>
</dbReference>
<dbReference type="RefSeq" id="WP_322466384.1">
    <property type="nucleotide sequence ID" value="NZ_JAXOJX010000027.1"/>
</dbReference>
<proteinExistence type="predicted"/>
<dbReference type="InterPro" id="IPR003806">
    <property type="entry name" value="ATP-grasp_PylC-type"/>
</dbReference>
<sequence length="390" mass="41640">MTPSPWPASCVPAEGPAGRPLLLAAGVSVRQLAQAAAREGFSLVALDAFGDADTRAAACRWQRWRDFDAATLLAALDEAARAGACGWIAASGFEAHPDLLEAAAQRLPLLGTPPAAWRRLRDPRRFFPLLDALGLPHPPTRWGEAPTDLQGWLLKDGGACGGRHVQPARGAAATRRALPYWQRRMAGTPMAAAFVADGRRARLLGVHEQLVGLAQAPFAWRGAVGPLTMPPKVSTHIDTALQQLVPACGLRGLGSLDFLLGADGTIALLEVNPRPGGTLQLYAAQSPLGLHLRACSGVPWAVQPVPQVVCGVETVFAPRTLHLGPHALRRLARRPWVHDRPGQACSLQAMEPLCSLNAQGATAAEVRAQLQRRHAELLELLEAESHEHME</sequence>
<keyword evidence="4" id="KW-1185">Reference proteome</keyword>
<reference evidence="3 4" key="1">
    <citation type="submission" date="2023-11" db="EMBL/GenBank/DDBJ databases">
        <title>Draft genome of Azohydromonas lata strain H1 (DSM1123), a polyhydroxyalkanoate producer.</title>
        <authorList>
            <person name="Traversa D."/>
            <person name="D'Addabbo P."/>
            <person name="Pazzani C."/>
            <person name="Manzari C."/>
            <person name="Chiara M."/>
            <person name="Scrascia M."/>
        </authorList>
    </citation>
    <scope>NUCLEOTIDE SEQUENCE [LARGE SCALE GENOMIC DNA]</scope>
    <source>
        <strain evidence="3 4">H1</strain>
    </source>
</reference>
<dbReference type="Pfam" id="PF02655">
    <property type="entry name" value="ATP-grasp_3"/>
    <property type="match status" value="1"/>
</dbReference>
<evidence type="ECO:0000259" key="2">
    <source>
        <dbReference type="PROSITE" id="PS50975"/>
    </source>
</evidence>
<evidence type="ECO:0000313" key="3">
    <source>
        <dbReference type="EMBL" id="MDZ5458247.1"/>
    </source>
</evidence>
<keyword evidence="1" id="KW-0547">Nucleotide-binding</keyword>
<dbReference type="InterPro" id="IPR016677">
    <property type="entry name" value="UCP016817_carboligase"/>
</dbReference>
<dbReference type="SUPFAM" id="SSF56059">
    <property type="entry name" value="Glutathione synthetase ATP-binding domain-like"/>
    <property type="match status" value="1"/>
</dbReference>
<gene>
    <name evidence="3" type="ORF">SM757_16855</name>
</gene>
<comment type="caution">
    <text evidence="3">The sequence shown here is derived from an EMBL/GenBank/DDBJ whole genome shotgun (WGS) entry which is preliminary data.</text>
</comment>
<accession>A0ABU5IGI6</accession>
<evidence type="ECO:0000313" key="4">
    <source>
        <dbReference type="Proteomes" id="UP001293718"/>
    </source>
</evidence>
<organism evidence="3 4">
    <name type="scientific">Azohydromonas lata</name>
    <dbReference type="NCBI Taxonomy" id="45677"/>
    <lineage>
        <taxon>Bacteria</taxon>
        <taxon>Pseudomonadati</taxon>
        <taxon>Pseudomonadota</taxon>
        <taxon>Betaproteobacteria</taxon>
        <taxon>Burkholderiales</taxon>
        <taxon>Sphaerotilaceae</taxon>
        <taxon>Azohydromonas</taxon>
    </lineage>
</organism>